<dbReference type="NCBIfam" id="TIGR00554">
    <property type="entry name" value="panK_bact"/>
    <property type="match status" value="1"/>
</dbReference>
<evidence type="ECO:0000256" key="10">
    <source>
        <dbReference type="ARBA" id="ARBA00022777"/>
    </source>
</evidence>
<dbReference type="EMBL" id="QKWH01000001">
    <property type="protein sequence ID" value="PZR54895.1"/>
    <property type="molecule type" value="Genomic_DNA"/>
</dbReference>
<dbReference type="InterPro" id="IPR027417">
    <property type="entry name" value="P-loop_NTPase"/>
</dbReference>
<evidence type="ECO:0000256" key="2">
    <source>
        <dbReference type="ARBA" id="ARBA00004496"/>
    </source>
</evidence>
<dbReference type="UniPathway" id="UPA00241">
    <property type="reaction ID" value="UER00352"/>
</dbReference>
<evidence type="ECO:0000256" key="4">
    <source>
        <dbReference type="ARBA" id="ARBA00006087"/>
    </source>
</evidence>
<proteinExistence type="inferred from homology"/>
<dbReference type="GO" id="GO:0004594">
    <property type="term" value="F:pantothenate kinase activity"/>
    <property type="evidence" value="ECO:0007669"/>
    <property type="project" value="UniProtKB-UniRule"/>
</dbReference>
<reference evidence="18 19" key="1">
    <citation type="submission" date="2018-06" db="EMBL/GenBank/DDBJ databases">
        <title>Whole genome sequencing of a novel hydrocarbon degrading bacterial strain, PW21 isolated from oil contaminated produced water sample.</title>
        <authorList>
            <person name="Nagkirti P."/>
            <person name="Shaikh A."/>
            <person name="Gowdaman V."/>
            <person name="Engineer A.E."/>
            <person name="Dagar S."/>
            <person name="Dhakephalkar P.K."/>
        </authorList>
    </citation>
    <scope>NUCLEOTIDE SEQUENCE [LARGE SCALE GENOMIC DNA]</scope>
    <source>
        <strain evidence="18 19">PW21</strain>
    </source>
</reference>
<comment type="subcellular location">
    <subcellularLocation>
        <location evidence="2 14 15">Cytoplasm</location>
    </subcellularLocation>
</comment>
<keyword evidence="11 14" id="KW-0067">ATP-binding</keyword>
<keyword evidence="7 14" id="KW-0963">Cytoplasm</keyword>
<evidence type="ECO:0000256" key="7">
    <source>
        <dbReference type="ARBA" id="ARBA00022490"/>
    </source>
</evidence>
<dbReference type="GO" id="GO:0015937">
    <property type="term" value="P:coenzyme A biosynthetic process"/>
    <property type="evidence" value="ECO:0007669"/>
    <property type="project" value="UniProtKB-UniRule"/>
</dbReference>
<protein>
    <recommendedName>
        <fullName evidence="6 14">Pantothenate kinase</fullName>
        <ecNumber evidence="5 14">2.7.1.33</ecNumber>
    </recommendedName>
    <alternativeName>
        <fullName evidence="13 14">Pantothenic acid kinase</fullName>
    </alternativeName>
</protein>
<evidence type="ECO:0000313" key="19">
    <source>
        <dbReference type="Proteomes" id="UP000248783"/>
    </source>
</evidence>
<organism evidence="18 19">
    <name type="scientific">Xylanimonas oleitrophica</name>
    <dbReference type="NCBI Taxonomy" id="2607479"/>
    <lineage>
        <taxon>Bacteria</taxon>
        <taxon>Bacillati</taxon>
        <taxon>Actinomycetota</taxon>
        <taxon>Actinomycetes</taxon>
        <taxon>Micrococcales</taxon>
        <taxon>Promicromonosporaceae</taxon>
        <taxon>Xylanimonas</taxon>
    </lineage>
</organism>
<evidence type="ECO:0000256" key="5">
    <source>
        <dbReference type="ARBA" id="ARBA00012102"/>
    </source>
</evidence>
<evidence type="ECO:0000256" key="3">
    <source>
        <dbReference type="ARBA" id="ARBA00005225"/>
    </source>
</evidence>
<evidence type="ECO:0000256" key="12">
    <source>
        <dbReference type="ARBA" id="ARBA00022993"/>
    </source>
</evidence>
<dbReference type="InterPro" id="IPR006083">
    <property type="entry name" value="PRK/URK"/>
</dbReference>
<keyword evidence="19" id="KW-1185">Reference proteome</keyword>
<dbReference type="PANTHER" id="PTHR10285">
    <property type="entry name" value="URIDINE KINASE"/>
    <property type="match status" value="1"/>
</dbReference>
<evidence type="ECO:0000256" key="1">
    <source>
        <dbReference type="ARBA" id="ARBA00001206"/>
    </source>
</evidence>
<accession>A0A2W5X3C4</accession>
<evidence type="ECO:0000256" key="14">
    <source>
        <dbReference type="HAMAP-Rule" id="MF_00215"/>
    </source>
</evidence>
<evidence type="ECO:0000256" key="8">
    <source>
        <dbReference type="ARBA" id="ARBA00022679"/>
    </source>
</evidence>
<comment type="caution">
    <text evidence="18">The sequence shown here is derived from an EMBL/GenBank/DDBJ whole genome shotgun (WGS) entry which is preliminary data.</text>
</comment>
<dbReference type="Pfam" id="PF00485">
    <property type="entry name" value="PRK"/>
    <property type="match status" value="1"/>
</dbReference>
<dbReference type="SUPFAM" id="SSF52540">
    <property type="entry name" value="P-loop containing nucleoside triphosphate hydrolases"/>
    <property type="match status" value="1"/>
</dbReference>
<evidence type="ECO:0000256" key="16">
    <source>
        <dbReference type="SAM" id="MobiDB-lite"/>
    </source>
</evidence>
<feature type="compositionally biased region" description="Low complexity" evidence="16">
    <location>
        <begin position="19"/>
        <end position="34"/>
    </location>
</feature>
<dbReference type="InterPro" id="IPR004566">
    <property type="entry name" value="PanK"/>
</dbReference>
<comment type="catalytic activity">
    <reaction evidence="1 14 15">
        <text>(R)-pantothenate + ATP = (R)-4'-phosphopantothenate + ADP + H(+)</text>
        <dbReference type="Rhea" id="RHEA:16373"/>
        <dbReference type="ChEBI" id="CHEBI:10986"/>
        <dbReference type="ChEBI" id="CHEBI:15378"/>
        <dbReference type="ChEBI" id="CHEBI:29032"/>
        <dbReference type="ChEBI" id="CHEBI:30616"/>
        <dbReference type="ChEBI" id="CHEBI:456216"/>
        <dbReference type="EC" id="2.7.1.33"/>
    </reaction>
</comment>
<name>A0A2W5X3C4_9MICO</name>
<sequence length="348" mass="38824">MRHNRDVVALSEDAAGGTPDPASPLSPSAPDVSLAARGPASPYVDLDRAAWSRLSRSTPLPLTTEDVQRLRGLGDPIDLAEVDAVYRPLSRLLNLYVTASARLHQASSTFLGEPAPRTPYVIGVAGSVAVGKSTTARILREMMARWPETPRVELVTTDGFLYPNAELQRRGLMERKGFPESYDRRALIRFVQRVKAGQEEVRAPVYSHVTYDIVPGGEVVVRKPDVLIVEGLNVLQPARPTATDESSVAVSDFFDFSIYVDARTRNIRQWYVERFLQLRRTAFARPESYFRRFADLSDEEATARALTIWESINAPNLEHNILPTRGRATLVLTKGPDHAVQRVRLRKL</sequence>
<evidence type="ECO:0000256" key="9">
    <source>
        <dbReference type="ARBA" id="ARBA00022741"/>
    </source>
</evidence>
<evidence type="ECO:0000256" key="13">
    <source>
        <dbReference type="ARBA" id="ARBA00032866"/>
    </source>
</evidence>
<dbReference type="Proteomes" id="UP000248783">
    <property type="component" value="Unassembled WGS sequence"/>
</dbReference>
<dbReference type="Gene3D" id="3.40.50.300">
    <property type="entry name" value="P-loop containing nucleotide triphosphate hydrolases"/>
    <property type="match status" value="1"/>
</dbReference>
<keyword evidence="8 14" id="KW-0808">Transferase</keyword>
<keyword evidence="10 14" id="KW-0418">Kinase</keyword>
<dbReference type="AlphaFoldDB" id="A0A2W5X3C4"/>
<feature type="region of interest" description="Disordered" evidence="16">
    <location>
        <begin position="1"/>
        <end position="34"/>
    </location>
</feature>
<dbReference type="PIRSF" id="PIRSF000545">
    <property type="entry name" value="Pantothenate_kin"/>
    <property type="match status" value="1"/>
</dbReference>
<evidence type="ECO:0000256" key="6">
    <source>
        <dbReference type="ARBA" id="ARBA00015080"/>
    </source>
</evidence>
<evidence type="ECO:0000256" key="15">
    <source>
        <dbReference type="RuleBase" id="RU003530"/>
    </source>
</evidence>
<evidence type="ECO:0000313" key="18">
    <source>
        <dbReference type="EMBL" id="PZR54895.1"/>
    </source>
</evidence>
<dbReference type="GO" id="GO:0005524">
    <property type="term" value="F:ATP binding"/>
    <property type="evidence" value="ECO:0007669"/>
    <property type="project" value="UniProtKB-UniRule"/>
</dbReference>
<dbReference type="GO" id="GO:0005737">
    <property type="term" value="C:cytoplasm"/>
    <property type="evidence" value="ECO:0007669"/>
    <property type="project" value="UniProtKB-SubCell"/>
</dbReference>
<keyword evidence="9 14" id="KW-0547">Nucleotide-binding</keyword>
<comment type="similarity">
    <text evidence="4 14 15">Belongs to the prokaryotic pantothenate kinase family.</text>
</comment>
<evidence type="ECO:0000256" key="11">
    <source>
        <dbReference type="ARBA" id="ARBA00022840"/>
    </source>
</evidence>
<dbReference type="CDD" id="cd02025">
    <property type="entry name" value="PanK"/>
    <property type="match status" value="1"/>
</dbReference>
<gene>
    <name evidence="14" type="primary">coaA</name>
    <name evidence="18" type="ORF">DNL40_00360</name>
</gene>
<feature type="binding site" evidence="14">
    <location>
        <begin position="126"/>
        <end position="133"/>
    </location>
    <ligand>
        <name>ATP</name>
        <dbReference type="ChEBI" id="CHEBI:30616"/>
    </ligand>
</feature>
<dbReference type="EC" id="2.7.1.33" evidence="5 14"/>
<keyword evidence="12 14" id="KW-0173">Coenzyme A biosynthesis</keyword>
<feature type="domain" description="Phosphoribulokinase/uridine kinase" evidence="17">
    <location>
        <begin position="121"/>
        <end position="263"/>
    </location>
</feature>
<dbReference type="HAMAP" id="MF_00215">
    <property type="entry name" value="Pantothen_kinase_1"/>
    <property type="match status" value="1"/>
</dbReference>
<comment type="pathway">
    <text evidence="3 14 15">Cofactor biosynthesis; coenzyme A biosynthesis; CoA from (R)-pantothenate: step 1/5.</text>
</comment>
<evidence type="ECO:0000259" key="17">
    <source>
        <dbReference type="Pfam" id="PF00485"/>
    </source>
</evidence>